<evidence type="ECO:0000256" key="6">
    <source>
        <dbReference type="ARBA" id="ARBA00022695"/>
    </source>
</evidence>
<evidence type="ECO:0000313" key="17">
    <source>
        <dbReference type="Proteomes" id="UP000076420"/>
    </source>
</evidence>
<dbReference type="NCBIfam" id="NF008724">
    <property type="entry name" value="PRK11720.1"/>
    <property type="match status" value="1"/>
</dbReference>
<dbReference type="GO" id="GO:0033499">
    <property type="term" value="P:galactose catabolic process via UDP-galactose, Leloir pathway"/>
    <property type="evidence" value="ECO:0007669"/>
    <property type="project" value="TreeGrafter"/>
</dbReference>
<keyword evidence="10 12" id="KW-0119">Carbohydrate metabolism</keyword>
<dbReference type="KEGG" id="bgt:106054589"/>
<evidence type="ECO:0000256" key="9">
    <source>
        <dbReference type="ARBA" id="ARBA00023144"/>
    </source>
</evidence>
<gene>
    <name evidence="16" type="primary">106054589</name>
</gene>
<evidence type="ECO:0000256" key="7">
    <source>
        <dbReference type="ARBA" id="ARBA00022723"/>
    </source>
</evidence>
<evidence type="ECO:0000256" key="10">
    <source>
        <dbReference type="ARBA" id="ARBA00023277"/>
    </source>
</evidence>
<feature type="domain" description="Galactose-1-phosphate uridyl transferase C-terminal" evidence="15">
    <location>
        <begin position="201"/>
        <end position="366"/>
    </location>
</feature>
<dbReference type="EC" id="2.7.7.12" evidence="12"/>
<proteinExistence type="inferred from homology"/>
<dbReference type="OrthoDB" id="418412at2759"/>
<feature type="chain" id="PRO_5012451791" description="Galactose-1-phosphate uridylyltransferase" evidence="13">
    <location>
        <begin position="20"/>
        <end position="376"/>
    </location>
</feature>
<dbReference type="Pfam" id="PF02744">
    <property type="entry name" value="GalP_UDP_tr_C"/>
    <property type="match status" value="1"/>
</dbReference>
<organism evidence="16 17">
    <name type="scientific">Biomphalaria glabrata</name>
    <name type="common">Bloodfluke planorb</name>
    <name type="synonym">Freshwater snail</name>
    <dbReference type="NCBI Taxonomy" id="6526"/>
    <lineage>
        <taxon>Eukaryota</taxon>
        <taxon>Metazoa</taxon>
        <taxon>Spiralia</taxon>
        <taxon>Lophotrochozoa</taxon>
        <taxon>Mollusca</taxon>
        <taxon>Gastropoda</taxon>
        <taxon>Heterobranchia</taxon>
        <taxon>Euthyneura</taxon>
        <taxon>Panpulmonata</taxon>
        <taxon>Hygrophila</taxon>
        <taxon>Lymnaeoidea</taxon>
        <taxon>Planorbidae</taxon>
        <taxon>Biomphalaria</taxon>
    </lineage>
</organism>
<dbReference type="PIRSF" id="PIRSF000808">
    <property type="entry name" value="GalT"/>
    <property type="match status" value="1"/>
</dbReference>
<dbReference type="NCBIfam" id="TIGR00209">
    <property type="entry name" value="galT_1"/>
    <property type="match status" value="1"/>
</dbReference>
<dbReference type="FunFam" id="3.30.428.10:FF:000002">
    <property type="entry name" value="Galactose-1-phosphate uridylyltransferase"/>
    <property type="match status" value="1"/>
</dbReference>
<dbReference type="AlphaFoldDB" id="A0A2C9JDV4"/>
<dbReference type="UniPathway" id="UPA00214"/>
<evidence type="ECO:0000259" key="15">
    <source>
        <dbReference type="Pfam" id="PF02744"/>
    </source>
</evidence>
<protein>
    <recommendedName>
        <fullName evidence="12">Galactose-1-phosphate uridylyltransferase</fullName>
        <ecNumber evidence="12">2.7.7.12</ecNumber>
    </recommendedName>
</protein>
<comment type="cofactor">
    <cofactor evidence="2">
        <name>Zn(2+)</name>
        <dbReference type="ChEBI" id="CHEBI:29105"/>
    </cofactor>
</comment>
<evidence type="ECO:0000256" key="11">
    <source>
        <dbReference type="PIRSR" id="PIRSR000808-1"/>
    </source>
</evidence>
<keyword evidence="13" id="KW-0732">Signal</keyword>
<dbReference type="Proteomes" id="UP000076420">
    <property type="component" value="Unassembled WGS sequence"/>
</dbReference>
<dbReference type="VEuPathDB" id="VectorBase:BGLB001177"/>
<dbReference type="Pfam" id="PF01087">
    <property type="entry name" value="GalP_UDP_transf"/>
    <property type="match status" value="1"/>
</dbReference>
<dbReference type="CDD" id="cd00608">
    <property type="entry name" value="GalT"/>
    <property type="match status" value="1"/>
</dbReference>
<dbReference type="PROSITE" id="PS00117">
    <property type="entry name" value="GAL_P_UDP_TRANSF_I"/>
    <property type="match status" value="1"/>
</dbReference>
<evidence type="ECO:0000256" key="8">
    <source>
        <dbReference type="ARBA" id="ARBA00022833"/>
    </source>
</evidence>
<evidence type="ECO:0000256" key="2">
    <source>
        <dbReference type="ARBA" id="ARBA00001947"/>
    </source>
</evidence>
<sequence length="376" mass="43800">MIFSGLIILLFVCYRHFMMEDFKSTEHPHLRYNPLRDDWIVVSPHRAKRPWQGQVEKLVQEDIPRHDPKNPLCPGATRPNGQVNPDYTNTYVFDNDFPALLPGGPDPPASDDPLFQSAPAHGKCRVICFHPWSDLTLPLMEVKDIRAVVDTWIAENISLGKQFEWVQLFENRGAVMGCSNPHPHCQVWSCSFLPNEVAVKERMQKNYLKTHGKPMLVDYLEKELIKKERLVLESEHWVWLVPYWAVWPFETMLLPRRHVLRLEDLKEEEKDDLSQIMKQLLTVYDNLFEVSFPYCMGWHGAPTGKYFNDDMSHWQLHAVFYPPLLRSATVKKFMVGFEMLASAQRDMTAEQAAERLRNLPLVHYKKSSEKITNGNS</sequence>
<keyword evidence="5 12" id="KW-0808">Transferase</keyword>
<dbReference type="InterPro" id="IPR019779">
    <property type="entry name" value="GalP_UDPtransf1_His-AS"/>
</dbReference>
<evidence type="ECO:0000256" key="13">
    <source>
        <dbReference type="SAM" id="SignalP"/>
    </source>
</evidence>
<dbReference type="FunFam" id="3.30.428.10:FF:000001">
    <property type="entry name" value="Galactose-1-phosphate uridylyltransferase"/>
    <property type="match status" value="1"/>
</dbReference>
<dbReference type="VEuPathDB" id="VectorBase:BGLAX_043058"/>
<reference evidence="16" key="1">
    <citation type="submission" date="2020-05" db="UniProtKB">
        <authorList>
            <consortium name="EnsemblMetazoa"/>
        </authorList>
    </citation>
    <scope>IDENTIFICATION</scope>
    <source>
        <strain evidence="16">BB02</strain>
    </source>
</reference>
<dbReference type="InterPro" id="IPR005849">
    <property type="entry name" value="GalP_Utransf_N"/>
</dbReference>
<dbReference type="InterPro" id="IPR001937">
    <property type="entry name" value="GalP_UDPtransf1"/>
</dbReference>
<dbReference type="PANTHER" id="PTHR11943:SF1">
    <property type="entry name" value="GALACTOSE-1-PHOSPHATE URIDYLYLTRANSFERASE"/>
    <property type="match status" value="1"/>
</dbReference>
<dbReference type="EnsemblMetazoa" id="BGLB001177-RB">
    <property type="protein sequence ID" value="BGLB001177-PB"/>
    <property type="gene ID" value="BGLB001177"/>
</dbReference>
<keyword evidence="6 12" id="KW-0548">Nucleotidyltransferase</keyword>
<accession>A0A2C9JDV4</accession>
<keyword evidence="7 12" id="KW-0479">Metal-binding</keyword>
<evidence type="ECO:0000256" key="12">
    <source>
        <dbReference type="RuleBase" id="RU000506"/>
    </source>
</evidence>
<evidence type="ECO:0000256" key="1">
    <source>
        <dbReference type="ARBA" id="ARBA00001107"/>
    </source>
</evidence>
<dbReference type="GO" id="GO:0005737">
    <property type="term" value="C:cytoplasm"/>
    <property type="evidence" value="ECO:0007669"/>
    <property type="project" value="TreeGrafter"/>
</dbReference>
<keyword evidence="8" id="KW-0862">Zinc</keyword>
<name>A0A2C9JDV4_BIOGL</name>
<feature type="active site" description="Tele-UMP-histidine intermediate" evidence="11">
    <location>
        <position position="184"/>
    </location>
</feature>
<dbReference type="InterPro" id="IPR036265">
    <property type="entry name" value="HIT-like_sf"/>
</dbReference>
<keyword evidence="9 12" id="KW-0299">Galactose metabolism</keyword>
<evidence type="ECO:0000256" key="4">
    <source>
        <dbReference type="ARBA" id="ARBA00010951"/>
    </source>
</evidence>
<dbReference type="SUPFAM" id="SSF54197">
    <property type="entry name" value="HIT-like"/>
    <property type="match status" value="2"/>
</dbReference>
<comment type="similarity">
    <text evidence="4 12">Belongs to the galactose-1-phosphate uridylyltransferase type 1 family.</text>
</comment>
<evidence type="ECO:0000256" key="3">
    <source>
        <dbReference type="ARBA" id="ARBA00004947"/>
    </source>
</evidence>
<feature type="signal peptide" evidence="13">
    <location>
        <begin position="1"/>
        <end position="19"/>
    </location>
</feature>
<feature type="domain" description="Galactose-1-phosphate uridyl transferase N-terminal" evidence="14">
    <location>
        <begin position="21"/>
        <end position="194"/>
    </location>
</feature>
<dbReference type="GO" id="GO:0008108">
    <property type="term" value="F:UDP-glucose:hexose-1-phosphate uridylyltransferase activity"/>
    <property type="evidence" value="ECO:0007669"/>
    <property type="project" value="UniProtKB-EC"/>
</dbReference>
<dbReference type="GO" id="GO:0008270">
    <property type="term" value="F:zinc ion binding"/>
    <property type="evidence" value="ECO:0007669"/>
    <property type="project" value="InterPro"/>
</dbReference>
<dbReference type="PANTHER" id="PTHR11943">
    <property type="entry name" value="GALACTOSE-1-PHOSPHATE URIDYLYLTRANSFERASE"/>
    <property type="match status" value="1"/>
</dbReference>
<evidence type="ECO:0000259" key="14">
    <source>
        <dbReference type="Pfam" id="PF01087"/>
    </source>
</evidence>
<evidence type="ECO:0000256" key="5">
    <source>
        <dbReference type="ARBA" id="ARBA00022679"/>
    </source>
</evidence>
<comment type="pathway">
    <text evidence="3 12">Carbohydrate metabolism; galactose metabolism.</text>
</comment>
<comment type="catalytic activity">
    <reaction evidence="1 12">
        <text>alpha-D-galactose 1-phosphate + UDP-alpha-D-glucose = alpha-D-glucose 1-phosphate + UDP-alpha-D-galactose</text>
        <dbReference type="Rhea" id="RHEA:13989"/>
        <dbReference type="ChEBI" id="CHEBI:58336"/>
        <dbReference type="ChEBI" id="CHEBI:58601"/>
        <dbReference type="ChEBI" id="CHEBI:58885"/>
        <dbReference type="ChEBI" id="CHEBI:66914"/>
        <dbReference type="EC" id="2.7.7.12"/>
    </reaction>
</comment>
<dbReference type="InterPro" id="IPR005850">
    <property type="entry name" value="GalP_Utransf_C"/>
</dbReference>
<evidence type="ECO:0000313" key="16">
    <source>
        <dbReference type="EnsemblMetazoa" id="BGLB001177-PB"/>
    </source>
</evidence>
<dbReference type="Gene3D" id="3.30.428.10">
    <property type="entry name" value="HIT-like"/>
    <property type="match status" value="2"/>
</dbReference>
<dbReference type="STRING" id="6526.A0A2C9JDV4"/>